<keyword evidence="1" id="KW-0059">Arsenical resistance</keyword>
<proteinExistence type="predicted"/>
<dbReference type="SMART" id="SM00226">
    <property type="entry name" value="LMWPc"/>
    <property type="match status" value="1"/>
</dbReference>
<dbReference type="InterPro" id="IPR036390">
    <property type="entry name" value="WH_DNA-bd_sf"/>
</dbReference>
<dbReference type="InterPro" id="IPR011991">
    <property type="entry name" value="ArsR-like_HTH"/>
</dbReference>
<sequence>MDDLQRRVDAFAALGDRGRLQIVDLLAVGDMSSSEIAAALGMKSNLVAFHTNVLHERGIVRRVRSESDGRRTYLQLIPEAFSALGAVPTPVAGRVVFVCTANSARSQLAQAIWADHSDIPAASAGMHPADRVNPGAIDAATRHRIPLDPDAVPRSLDQVARPGDFLISVCDQAHEQMRGRDDVHWSIRDPAKTGSVEAFDTTVSELRSRIATVAAQLVGA</sequence>
<dbReference type="EMBL" id="FNJN01000002">
    <property type="protein sequence ID" value="SDO78688.1"/>
    <property type="molecule type" value="Genomic_DNA"/>
</dbReference>
<dbReference type="InterPro" id="IPR036388">
    <property type="entry name" value="WH-like_DNA-bd_sf"/>
</dbReference>
<dbReference type="GO" id="GO:0003700">
    <property type="term" value="F:DNA-binding transcription factor activity"/>
    <property type="evidence" value="ECO:0007669"/>
    <property type="project" value="InterPro"/>
</dbReference>
<dbReference type="RefSeq" id="WP_056224879.1">
    <property type="nucleotide sequence ID" value="NZ_FNJN01000002.1"/>
</dbReference>
<protein>
    <submittedName>
        <fullName evidence="3">Transcriptional regulator, ArsR family</fullName>
    </submittedName>
</protein>
<gene>
    <name evidence="3" type="ORF">SAMN04487788_0901</name>
</gene>
<dbReference type="InterPro" id="IPR023485">
    <property type="entry name" value="Ptyr_pPase"/>
</dbReference>
<evidence type="ECO:0000313" key="3">
    <source>
        <dbReference type="EMBL" id="SDO78688.1"/>
    </source>
</evidence>
<dbReference type="PANTHER" id="PTHR43428">
    <property type="entry name" value="ARSENATE REDUCTASE"/>
    <property type="match status" value="1"/>
</dbReference>
<dbReference type="Pfam" id="PF01022">
    <property type="entry name" value="HTH_5"/>
    <property type="match status" value="1"/>
</dbReference>
<reference evidence="3 4" key="1">
    <citation type="submission" date="2016-10" db="EMBL/GenBank/DDBJ databases">
        <authorList>
            <person name="de Groot N.N."/>
        </authorList>
    </citation>
    <scope>NUCLEOTIDE SEQUENCE [LARGE SCALE GENOMIC DNA]</scope>
    <source>
        <strain evidence="3 4">StLB037</strain>
    </source>
</reference>
<dbReference type="SUPFAM" id="SSF52788">
    <property type="entry name" value="Phosphotyrosine protein phosphatases I"/>
    <property type="match status" value="1"/>
</dbReference>
<evidence type="ECO:0000313" key="4">
    <source>
        <dbReference type="Proteomes" id="UP000186456"/>
    </source>
</evidence>
<dbReference type="GO" id="GO:0046685">
    <property type="term" value="P:response to arsenic-containing substance"/>
    <property type="evidence" value="ECO:0007669"/>
    <property type="project" value="UniProtKB-KW"/>
</dbReference>
<dbReference type="CDD" id="cd00090">
    <property type="entry name" value="HTH_ARSR"/>
    <property type="match status" value="1"/>
</dbReference>
<feature type="domain" description="HTH arsR-type" evidence="2">
    <location>
        <begin position="1"/>
        <end position="96"/>
    </location>
</feature>
<organism evidence="3 4">
    <name type="scientific">Microbacterium testaceum (strain StLB037)</name>
    <dbReference type="NCBI Taxonomy" id="979556"/>
    <lineage>
        <taxon>Bacteria</taxon>
        <taxon>Bacillati</taxon>
        <taxon>Actinomycetota</taxon>
        <taxon>Actinomycetes</taxon>
        <taxon>Micrococcales</taxon>
        <taxon>Microbacteriaceae</taxon>
        <taxon>Microbacterium</taxon>
    </lineage>
</organism>
<dbReference type="Pfam" id="PF01451">
    <property type="entry name" value="LMWPc"/>
    <property type="match status" value="1"/>
</dbReference>
<dbReference type="Proteomes" id="UP000186456">
    <property type="component" value="Unassembled WGS sequence"/>
</dbReference>
<dbReference type="SMART" id="SM00418">
    <property type="entry name" value="HTH_ARSR"/>
    <property type="match status" value="1"/>
</dbReference>
<dbReference type="InterPro" id="IPR036196">
    <property type="entry name" value="Ptyr_pPase_sf"/>
</dbReference>
<dbReference type="SUPFAM" id="SSF46785">
    <property type="entry name" value="Winged helix' DNA-binding domain"/>
    <property type="match status" value="1"/>
</dbReference>
<evidence type="ECO:0000259" key="2">
    <source>
        <dbReference type="PROSITE" id="PS50987"/>
    </source>
</evidence>
<dbReference type="Gene3D" id="1.10.10.10">
    <property type="entry name" value="Winged helix-like DNA-binding domain superfamily/Winged helix DNA-binding domain"/>
    <property type="match status" value="1"/>
</dbReference>
<dbReference type="PROSITE" id="PS50987">
    <property type="entry name" value="HTH_ARSR_2"/>
    <property type="match status" value="1"/>
</dbReference>
<accession>A0A1H0ME20</accession>
<dbReference type="Gene3D" id="3.40.50.2300">
    <property type="match status" value="1"/>
</dbReference>
<evidence type="ECO:0000256" key="1">
    <source>
        <dbReference type="ARBA" id="ARBA00022849"/>
    </source>
</evidence>
<dbReference type="AlphaFoldDB" id="A0A1H0ME20"/>
<name>A0A1H0ME20_MICTS</name>
<dbReference type="PANTHER" id="PTHR43428:SF1">
    <property type="entry name" value="ARSENATE REDUCTASE"/>
    <property type="match status" value="1"/>
</dbReference>
<dbReference type="InterPro" id="IPR001845">
    <property type="entry name" value="HTH_ArsR_DNA-bd_dom"/>
</dbReference>